<evidence type="ECO:0000256" key="2">
    <source>
        <dbReference type="ARBA" id="ARBA00023015"/>
    </source>
</evidence>
<dbReference type="InterPro" id="IPR039425">
    <property type="entry name" value="RNA_pol_sigma-70-like"/>
</dbReference>
<proteinExistence type="inferred from homology"/>
<evidence type="ECO:0000313" key="5">
    <source>
        <dbReference type="EMBL" id="KRM05927.1"/>
    </source>
</evidence>
<dbReference type="GeneID" id="98318823"/>
<dbReference type="PANTHER" id="PTHR43133">
    <property type="entry name" value="RNA POLYMERASE ECF-TYPE SIGMA FACTO"/>
    <property type="match status" value="1"/>
</dbReference>
<dbReference type="NCBIfam" id="TIGR02937">
    <property type="entry name" value="sigma70-ECF"/>
    <property type="match status" value="1"/>
</dbReference>
<dbReference type="PATRIC" id="fig|1423750.3.peg.814"/>
<dbReference type="PANTHER" id="PTHR43133:SF51">
    <property type="entry name" value="RNA POLYMERASE SIGMA FACTOR"/>
    <property type="match status" value="1"/>
</dbReference>
<dbReference type="InterPro" id="IPR013324">
    <property type="entry name" value="RNA_pol_sigma_r3/r4-like"/>
</dbReference>
<dbReference type="OrthoDB" id="1767844at2"/>
<dbReference type="SUPFAM" id="SSF88659">
    <property type="entry name" value="Sigma3 and sigma4 domains of RNA polymerase sigma factors"/>
    <property type="match status" value="1"/>
</dbReference>
<gene>
    <name evidence="5" type="ORF">FC89_GL000791</name>
</gene>
<evidence type="ECO:0000256" key="3">
    <source>
        <dbReference type="ARBA" id="ARBA00023082"/>
    </source>
</evidence>
<dbReference type="STRING" id="1423750.FC89_GL000791"/>
<keyword evidence="6" id="KW-1185">Reference proteome</keyword>
<accession>A0A0R1VK47</accession>
<evidence type="ECO:0000256" key="1">
    <source>
        <dbReference type="ARBA" id="ARBA00010641"/>
    </source>
</evidence>
<evidence type="ECO:0000256" key="4">
    <source>
        <dbReference type="ARBA" id="ARBA00023163"/>
    </source>
</evidence>
<comment type="caution">
    <text evidence="5">The sequence shown here is derived from an EMBL/GenBank/DDBJ whole genome shotgun (WGS) entry which is preliminary data.</text>
</comment>
<dbReference type="Proteomes" id="UP000051451">
    <property type="component" value="Unassembled WGS sequence"/>
</dbReference>
<dbReference type="RefSeq" id="WP_057871558.1">
    <property type="nucleotide sequence ID" value="NZ_AZGB01000016.1"/>
</dbReference>
<dbReference type="InterPro" id="IPR013325">
    <property type="entry name" value="RNA_pol_sigma_r2"/>
</dbReference>
<dbReference type="InterPro" id="IPR014284">
    <property type="entry name" value="RNA_pol_sigma-70_dom"/>
</dbReference>
<dbReference type="GO" id="GO:0016987">
    <property type="term" value="F:sigma factor activity"/>
    <property type="evidence" value="ECO:0007669"/>
    <property type="project" value="UniProtKB-KW"/>
</dbReference>
<organism evidence="5 6">
    <name type="scientific">Liquorilactobacillus ghanensis DSM 18630</name>
    <dbReference type="NCBI Taxonomy" id="1423750"/>
    <lineage>
        <taxon>Bacteria</taxon>
        <taxon>Bacillati</taxon>
        <taxon>Bacillota</taxon>
        <taxon>Bacilli</taxon>
        <taxon>Lactobacillales</taxon>
        <taxon>Lactobacillaceae</taxon>
        <taxon>Liquorilactobacillus</taxon>
    </lineage>
</organism>
<dbReference type="EMBL" id="AZGB01000016">
    <property type="protein sequence ID" value="KRM05927.1"/>
    <property type="molecule type" value="Genomic_DNA"/>
</dbReference>
<sequence>MNEKVTFLKSNLENQQLVQRIKEHKDNHAFKTLFNKYTPVVCGSIARYHFRFFAIEDLLQEARLVCYQAVLAYDLQSPVSFGKYFQKSLQNHYCSLLRKENAAKRQKEKYAESFEETFETTDCSSTNLSSLQDYPLSILIAQEQLVEASKCLSQLEFEILYLLAVEHLTPEEIAADLDKDIIQITRAVSRCHKKISETISKR</sequence>
<comment type="similarity">
    <text evidence="1">Belongs to the sigma-70 factor family. ECF subfamily.</text>
</comment>
<name>A0A0R1VK47_9LACO</name>
<evidence type="ECO:0000313" key="6">
    <source>
        <dbReference type="Proteomes" id="UP000051451"/>
    </source>
</evidence>
<dbReference type="Gene3D" id="1.10.1740.10">
    <property type="match status" value="1"/>
</dbReference>
<dbReference type="AlphaFoldDB" id="A0A0R1VK47"/>
<keyword evidence="2" id="KW-0805">Transcription regulation</keyword>
<protein>
    <submittedName>
        <fullName evidence="5">ComX</fullName>
    </submittedName>
</protein>
<keyword evidence="4" id="KW-0804">Transcription</keyword>
<dbReference type="SUPFAM" id="SSF88946">
    <property type="entry name" value="Sigma2 domain of RNA polymerase sigma factors"/>
    <property type="match status" value="1"/>
</dbReference>
<reference evidence="5 6" key="1">
    <citation type="journal article" date="2015" name="Genome Announc.">
        <title>Expanding the biotechnology potential of lactobacilli through comparative genomics of 213 strains and associated genera.</title>
        <authorList>
            <person name="Sun Z."/>
            <person name="Harris H.M."/>
            <person name="McCann A."/>
            <person name="Guo C."/>
            <person name="Argimon S."/>
            <person name="Zhang W."/>
            <person name="Yang X."/>
            <person name="Jeffery I.B."/>
            <person name="Cooney J.C."/>
            <person name="Kagawa T.F."/>
            <person name="Liu W."/>
            <person name="Song Y."/>
            <person name="Salvetti E."/>
            <person name="Wrobel A."/>
            <person name="Rasinkangas P."/>
            <person name="Parkhill J."/>
            <person name="Rea M.C."/>
            <person name="O'Sullivan O."/>
            <person name="Ritari J."/>
            <person name="Douillard F.P."/>
            <person name="Paul Ross R."/>
            <person name="Yang R."/>
            <person name="Briner A.E."/>
            <person name="Felis G.E."/>
            <person name="de Vos W.M."/>
            <person name="Barrangou R."/>
            <person name="Klaenhammer T.R."/>
            <person name="Caufield P.W."/>
            <person name="Cui Y."/>
            <person name="Zhang H."/>
            <person name="O'Toole P.W."/>
        </authorList>
    </citation>
    <scope>NUCLEOTIDE SEQUENCE [LARGE SCALE GENOMIC DNA]</scope>
    <source>
        <strain evidence="5 6">DSM 18630</strain>
    </source>
</reference>
<dbReference type="GO" id="GO:0006352">
    <property type="term" value="P:DNA-templated transcription initiation"/>
    <property type="evidence" value="ECO:0007669"/>
    <property type="project" value="InterPro"/>
</dbReference>
<keyword evidence="3" id="KW-0731">Sigma factor</keyword>